<dbReference type="PROSITE" id="PS00073">
    <property type="entry name" value="ACYL_COA_DH_2"/>
    <property type="match status" value="1"/>
</dbReference>
<evidence type="ECO:0000259" key="8">
    <source>
        <dbReference type="Pfam" id="PF02770"/>
    </source>
</evidence>
<keyword evidence="3 6" id="KW-0285">Flavoprotein</keyword>
<dbReference type="FunFam" id="1.10.540.10:FF:000002">
    <property type="entry name" value="Acyl-CoA dehydrogenase FadE19"/>
    <property type="match status" value="1"/>
</dbReference>
<evidence type="ECO:0000256" key="4">
    <source>
        <dbReference type="ARBA" id="ARBA00022827"/>
    </source>
</evidence>
<dbReference type="GO" id="GO:0003995">
    <property type="term" value="F:acyl-CoA dehydrogenase activity"/>
    <property type="evidence" value="ECO:0007669"/>
    <property type="project" value="InterPro"/>
</dbReference>
<dbReference type="EMBL" id="CP035282">
    <property type="protein sequence ID" value="QAT61076.1"/>
    <property type="molecule type" value="Genomic_DNA"/>
</dbReference>
<feature type="domain" description="Acyl-CoA oxidase/dehydrogenase middle" evidence="8">
    <location>
        <begin position="123"/>
        <end position="215"/>
    </location>
</feature>
<evidence type="ECO:0000313" key="10">
    <source>
        <dbReference type="EMBL" id="QAT61076.1"/>
    </source>
</evidence>
<dbReference type="OrthoDB" id="9785203at2"/>
<dbReference type="InterPro" id="IPR009100">
    <property type="entry name" value="AcylCoA_DH/oxidase_NM_dom_sf"/>
</dbReference>
<evidence type="ECO:0000256" key="3">
    <source>
        <dbReference type="ARBA" id="ARBA00022630"/>
    </source>
</evidence>
<dbReference type="Pfam" id="PF02770">
    <property type="entry name" value="Acyl-CoA_dh_M"/>
    <property type="match status" value="1"/>
</dbReference>
<evidence type="ECO:0000313" key="11">
    <source>
        <dbReference type="Proteomes" id="UP000287969"/>
    </source>
</evidence>
<feature type="domain" description="Acyl-CoA dehydrogenase/oxidase N-terminal" evidence="9">
    <location>
        <begin position="7"/>
        <end position="117"/>
    </location>
</feature>
<keyword evidence="5 6" id="KW-0560">Oxidoreductase</keyword>
<comment type="cofactor">
    <cofactor evidence="1 6">
        <name>FAD</name>
        <dbReference type="ChEBI" id="CHEBI:57692"/>
    </cofactor>
</comment>
<evidence type="ECO:0000256" key="2">
    <source>
        <dbReference type="ARBA" id="ARBA00009347"/>
    </source>
</evidence>
<dbReference type="Pfam" id="PF02771">
    <property type="entry name" value="Acyl-CoA_dh_N"/>
    <property type="match status" value="1"/>
</dbReference>
<dbReference type="KEGG" id="spoa:EQM13_05500"/>
<dbReference type="InterPro" id="IPR037069">
    <property type="entry name" value="AcylCoA_DH/ox_N_sf"/>
</dbReference>
<dbReference type="SUPFAM" id="SSF56645">
    <property type="entry name" value="Acyl-CoA dehydrogenase NM domain-like"/>
    <property type="match status" value="1"/>
</dbReference>
<keyword evidence="4 6" id="KW-0274">FAD</keyword>
<organism evidence="10 11">
    <name type="scientific">Acidilutibacter cellobiosedens</name>
    <dbReference type="NCBI Taxonomy" id="2507161"/>
    <lineage>
        <taxon>Bacteria</taxon>
        <taxon>Bacillati</taxon>
        <taxon>Bacillota</taxon>
        <taxon>Tissierellia</taxon>
        <taxon>Tissierellales</taxon>
        <taxon>Acidilutibacteraceae</taxon>
        <taxon>Acidilutibacter</taxon>
    </lineage>
</organism>
<evidence type="ECO:0000256" key="1">
    <source>
        <dbReference type="ARBA" id="ARBA00001974"/>
    </source>
</evidence>
<dbReference type="InterPro" id="IPR046373">
    <property type="entry name" value="Acyl-CoA_Oxase/DH_mid-dom_sf"/>
</dbReference>
<name>A0A410QAQ6_9FIRM</name>
<dbReference type="InterPro" id="IPR013786">
    <property type="entry name" value="AcylCoA_DH/ox_N"/>
</dbReference>
<dbReference type="Gene3D" id="1.20.140.10">
    <property type="entry name" value="Butyryl-CoA Dehydrogenase, subunit A, domain 3"/>
    <property type="match status" value="1"/>
</dbReference>
<protein>
    <submittedName>
        <fullName evidence="10">Acyl-CoA dehydrogenase</fullName>
    </submittedName>
</protein>
<dbReference type="AlphaFoldDB" id="A0A410QAQ6"/>
<dbReference type="InterPro" id="IPR006089">
    <property type="entry name" value="Acyl-CoA_DH_CS"/>
</dbReference>
<dbReference type="PROSITE" id="PS00072">
    <property type="entry name" value="ACYL_COA_DH_1"/>
    <property type="match status" value="1"/>
</dbReference>
<dbReference type="InterPro" id="IPR009075">
    <property type="entry name" value="AcylCo_DH/oxidase_C"/>
</dbReference>
<evidence type="ECO:0000256" key="6">
    <source>
        <dbReference type="RuleBase" id="RU362125"/>
    </source>
</evidence>
<gene>
    <name evidence="10" type="ORF">EQM13_05500</name>
</gene>
<feature type="domain" description="Acyl-CoA dehydrogenase/oxidase C-terminal" evidence="7">
    <location>
        <begin position="230"/>
        <end position="377"/>
    </location>
</feature>
<evidence type="ECO:0000259" key="7">
    <source>
        <dbReference type="Pfam" id="PF00441"/>
    </source>
</evidence>
<accession>A0A410QAQ6</accession>
<proteinExistence type="inferred from homology"/>
<dbReference type="SUPFAM" id="SSF47203">
    <property type="entry name" value="Acyl-CoA dehydrogenase C-terminal domain-like"/>
    <property type="match status" value="1"/>
</dbReference>
<dbReference type="PANTHER" id="PTHR43884:SF12">
    <property type="entry name" value="ISOVALERYL-COA DEHYDROGENASE, MITOCHONDRIAL-RELATED"/>
    <property type="match status" value="1"/>
</dbReference>
<dbReference type="FunFam" id="1.20.140.10:FF:000001">
    <property type="entry name" value="Acyl-CoA dehydrogenase"/>
    <property type="match status" value="1"/>
</dbReference>
<comment type="similarity">
    <text evidence="2 6">Belongs to the acyl-CoA dehydrogenase family.</text>
</comment>
<dbReference type="PANTHER" id="PTHR43884">
    <property type="entry name" value="ACYL-COA DEHYDROGENASE"/>
    <property type="match status" value="1"/>
</dbReference>
<dbReference type="InterPro" id="IPR036250">
    <property type="entry name" value="AcylCo_DH-like_C"/>
</dbReference>
<dbReference type="Gene3D" id="2.40.110.10">
    <property type="entry name" value="Butyryl-CoA Dehydrogenase, subunit A, domain 2"/>
    <property type="match status" value="1"/>
</dbReference>
<dbReference type="Pfam" id="PF00441">
    <property type="entry name" value="Acyl-CoA_dh_1"/>
    <property type="match status" value="1"/>
</dbReference>
<dbReference type="PIRSF" id="PIRSF016578">
    <property type="entry name" value="HsaA"/>
    <property type="match status" value="1"/>
</dbReference>
<dbReference type="InterPro" id="IPR006091">
    <property type="entry name" value="Acyl-CoA_Oxase/DH_mid-dom"/>
</dbReference>
<dbReference type="RefSeq" id="WP_128752166.1">
    <property type="nucleotide sequence ID" value="NZ_CP035282.1"/>
</dbReference>
<evidence type="ECO:0000256" key="5">
    <source>
        <dbReference type="ARBA" id="ARBA00023002"/>
    </source>
</evidence>
<sequence length="383" mass="41527">MQFFQFTREQEMLRKAVREFAEAEIAPKAAEWDEKDYCPIELFPKMGEMGITGVFVPEEYGGAGLGHVERAICLEEISKYSAGLGIALMTHHLGLSSILYFGTEEQKKKYLPELAAGTKIAGLAVTEPGGGSDLMGIKSKAEEKDGKWVINGRKCFITNSHIADYNVLVVSIGKDQKGHNLMAAFIIKKGTPGYTPGRKENKFGLRGSVTGDINCVNVTVGSEAMLGGSGDGIKIAMKSIGEVGRAGMAAIGVGILRGCLEEAVKFANERIIYGKPLSKIQSIQFNIAETRLEYESARLLLYHAASMKDENLPCTTEFGMAKWYATEAAVNASKRTMDLMGGYGVINEYPVGRFLRDAQAAIPSGGTTDIQKIIIGRDTINKN</sequence>
<keyword evidence="11" id="KW-1185">Reference proteome</keyword>
<dbReference type="Gene3D" id="1.10.540.10">
    <property type="entry name" value="Acyl-CoA dehydrogenase/oxidase, N-terminal domain"/>
    <property type="match status" value="1"/>
</dbReference>
<reference evidence="11" key="1">
    <citation type="submission" date="2019-01" db="EMBL/GenBank/DDBJ databases">
        <title>Draft genomes of a novel of Sporanaerobacter strains.</title>
        <authorList>
            <person name="Ma S."/>
        </authorList>
    </citation>
    <scope>NUCLEOTIDE SEQUENCE [LARGE SCALE GENOMIC DNA]</scope>
    <source>
        <strain evidence="11">NJN-17</strain>
    </source>
</reference>
<dbReference type="Proteomes" id="UP000287969">
    <property type="component" value="Chromosome"/>
</dbReference>
<evidence type="ECO:0000259" key="9">
    <source>
        <dbReference type="Pfam" id="PF02771"/>
    </source>
</evidence>
<dbReference type="GO" id="GO:0050660">
    <property type="term" value="F:flavin adenine dinucleotide binding"/>
    <property type="evidence" value="ECO:0007669"/>
    <property type="project" value="InterPro"/>
</dbReference>